<reference evidence="1" key="1">
    <citation type="journal article" date="2014" name="Front. Microbiol.">
        <title>High frequency of phylogenetically diverse reductive dehalogenase-homologous genes in deep subseafloor sedimentary metagenomes.</title>
        <authorList>
            <person name="Kawai M."/>
            <person name="Futagami T."/>
            <person name="Toyoda A."/>
            <person name="Takaki Y."/>
            <person name="Nishi S."/>
            <person name="Hori S."/>
            <person name="Arai W."/>
            <person name="Tsubouchi T."/>
            <person name="Morono Y."/>
            <person name="Uchiyama I."/>
            <person name="Ito T."/>
            <person name="Fujiyama A."/>
            <person name="Inagaki F."/>
            <person name="Takami H."/>
        </authorList>
    </citation>
    <scope>NUCLEOTIDE SEQUENCE</scope>
    <source>
        <strain evidence="1">Expedition CK06-06</strain>
    </source>
</reference>
<sequence length="107" mass="11582">MLRATARICLDLDIEEGQDPSGALVEQLSDFLRGNSLVDLFKIKPMPEPAAAVDTDGYGYEDAISHLEGLGDLREDGVFNDDDQLALDKGKQAIRDCLEMGLNGIGD</sequence>
<gene>
    <name evidence="1" type="ORF">S03H2_48380</name>
</gene>
<protein>
    <submittedName>
        <fullName evidence="1">Uncharacterized protein</fullName>
    </submittedName>
</protein>
<comment type="caution">
    <text evidence="1">The sequence shown here is derived from an EMBL/GenBank/DDBJ whole genome shotgun (WGS) entry which is preliminary data.</text>
</comment>
<organism evidence="1">
    <name type="scientific">marine sediment metagenome</name>
    <dbReference type="NCBI Taxonomy" id="412755"/>
    <lineage>
        <taxon>unclassified sequences</taxon>
        <taxon>metagenomes</taxon>
        <taxon>ecological metagenomes</taxon>
    </lineage>
</organism>
<dbReference type="AlphaFoldDB" id="X1ID18"/>
<dbReference type="EMBL" id="BARU01030498">
    <property type="protein sequence ID" value="GAH63994.1"/>
    <property type="molecule type" value="Genomic_DNA"/>
</dbReference>
<proteinExistence type="predicted"/>
<evidence type="ECO:0000313" key="1">
    <source>
        <dbReference type="EMBL" id="GAH63994.1"/>
    </source>
</evidence>
<accession>X1ID18</accession>
<name>X1ID18_9ZZZZ</name>